<protein>
    <recommendedName>
        <fullName evidence="3">4-hydroxyacetophenone monooxygenase</fullName>
    </recommendedName>
</protein>
<evidence type="ECO:0000313" key="1">
    <source>
        <dbReference type="EMBL" id="GAA5129883.1"/>
    </source>
</evidence>
<dbReference type="PANTHER" id="PTHR42877:SF4">
    <property type="entry name" value="FAD_NAD(P)-BINDING DOMAIN-CONTAINING PROTEIN-RELATED"/>
    <property type="match status" value="1"/>
</dbReference>
<keyword evidence="2" id="KW-1185">Reference proteome</keyword>
<proteinExistence type="predicted"/>
<organism evidence="1 2">
    <name type="scientific">Pseudonocardia adelaidensis</name>
    <dbReference type="NCBI Taxonomy" id="648754"/>
    <lineage>
        <taxon>Bacteria</taxon>
        <taxon>Bacillati</taxon>
        <taxon>Actinomycetota</taxon>
        <taxon>Actinomycetes</taxon>
        <taxon>Pseudonocardiales</taxon>
        <taxon>Pseudonocardiaceae</taxon>
        <taxon>Pseudonocardia</taxon>
    </lineage>
</organism>
<dbReference type="EMBL" id="BAABJO010000021">
    <property type="protein sequence ID" value="GAA5129883.1"/>
    <property type="molecule type" value="Genomic_DNA"/>
</dbReference>
<dbReference type="PANTHER" id="PTHR42877">
    <property type="entry name" value="L-ORNITHINE N(5)-MONOOXYGENASE-RELATED"/>
    <property type="match status" value="1"/>
</dbReference>
<evidence type="ECO:0000313" key="2">
    <source>
        <dbReference type="Proteomes" id="UP001500804"/>
    </source>
</evidence>
<gene>
    <name evidence="1" type="ORF">GCM10023320_51040</name>
</gene>
<dbReference type="Proteomes" id="UP001500804">
    <property type="component" value="Unassembled WGS sequence"/>
</dbReference>
<sequence length="137" mass="15423">MKVFGTGGQELSERWRDGAAAHLGIAVPGFPNLFLLYGPNTNLGSGSIVHMLECQIGYVRQALELLRSGVRTLAVRPEVAARYDAEIQRRLARSVWTGCRNWYRTATGRVVNNWPGTMREYALRTRHFDPAEYEAGR</sequence>
<name>A0ABP9NPE8_9PSEU</name>
<evidence type="ECO:0008006" key="3">
    <source>
        <dbReference type="Google" id="ProtNLM"/>
    </source>
</evidence>
<reference evidence="2" key="1">
    <citation type="journal article" date="2019" name="Int. J. Syst. Evol. Microbiol.">
        <title>The Global Catalogue of Microorganisms (GCM) 10K type strain sequencing project: providing services to taxonomists for standard genome sequencing and annotation.</title>
        <authorList>
            <consortium name="The Broad Institute Genomics Platform"/>
            <consortium name="The Broad Institute Genome Sequencing Center for Infectious Disease"/>
            <person name="Wu L."/>
            <person name="Ma J."/>
        </authorList>
    </citation>
    <scope>NUCLEOTIDE SEQUENCE [LARGE SCALE GENOMIC DNA]</scope>
    <source>
        <strain evidence="2">JCM 18302</strain>
    </source>
</reference>
<accession>A0ABP9NPE8</accession>
<dbReference type="Gene3D" id="3.50.50.60">
    <property type="entry name" value="FAD/NAD(P)-binding domain"/>
    <property type="match status" value="1"/>
</dbReference>
<dbReference type="InterPro" id="IPR036188">
    <property type="entry name" value="FAD/NAD-bd_sf"/>
</dbReference>
<comment type="caution">
    <text evidence="1">The sequence shown here is derived from an EMBL/GenBank/DDBJ whole genome shotgun (WGS) entry which is preliminary data.</text>
</comment>
<dbReference type="RefSeq" id="WP_345607835.1">
    <property type="nucleotide sequence ID" value="NZ_BAABJO010000021.1"/>
</dbReference>
<dbReference type="SUPFAM" id="SSF51905">
    <property type="entry name" value="FAD/NAD(P)-binding domain"/>
    <property type="match status" value="1"/>
</dbReference>
<dbReference type="InterPro" id="IPR051209">
    <property type="entry name" value="FAD-bind_Monooxygenase_sf"/>
</dbReference>